<proteinExistence type="predicted"/>
<organism evidence="1 2">
    <name type="scientific">Dibothriocephalus latus</name>
    <name type="common">Fish tapeworm</name>
    <name type="synonym">Diphyllobothrium latum</name>
    <dbReference type="NCBI Taxonomy" id="60516"/>
    <lineage>
        <taxon>Eukaryota</taxon>
        <taxon>Metazoa</taxon>
        <taxon>Spiralia</taxon>
        <taxon>Lophotrochozoa</taxon>
        <taxon>Platyhelminthes</taxon>
        <taxon>Cestoda</taxon>
        <taxon>Eucestoda</taxon>
        <taxon>Diphyllobothriidea</taxon>
        <taxon>Diphyllobothriidae</taxon>
        <taxon>Dibothriocephalus</taxon>
    </lineage>
</organism>
<protein>
    <submittedName>
        <fullName evidence="1">Uncharacterized protein</fullName>
    </submittedName>
</protein>
<keyword evidence="2" id="KW-1185">Reference proteome</keyword>
<dbReference type="EMBL" id="UYRU01044449">
    <property type="protein sequence ID" value="VDK86552.1"/>
    <property type="molecule type" value="Genomic_DNA"/>
</dbReference>
<evidence type="ECO:0000313" key="1">
    <source>
        <dbReference type="EMBL" id="VDK86552.1"/>
    </source>
</evidence>
<dbReference type="Proteomes" id="UP000281553">
    <property type="component" value="Unassembled WGS sequence"/>
</dbReference>
<sequence length="38" mass="4267">MWMEVELVYLPLGLPDASTAETLGLLEQLTERQDSGPY</sequence>
<feature type="non-terminal residue" evidence="1">
    <location>
        <position position="38"/>
    </location>
</feature>
<name>A0A3P6TEG6_DIBLA</name>
<reference evidence="1 2" key="1">
    <citation type="submission" date="2018-11" db="EMBL/GenBank/DDBJ databases">
        <authorList>
            <consortium name="Pathogen Informatics"/>
        </authorList>
    </citation>
    <scope>NUCLEOTIDE SEQUENCE [LARGE SCALE GENOMIC DNA]</scope>
</reference>
<accession>A0A3P6TEG6</accession>
<dbReference type="AlphaFoldDB" id="A0A3P6TEG6"/>
<gene>
    <name evidence="1" type="ORF">DILT_LOCUS3892</name>
</gene>
<evidence type="ECO:0000313" key="2">
    <source>
        <dbReference type="Proteomes" id="UP000281553"/>
    </source>
</evidence>